<evidence type="ECO:0000313" key="12">
    <source>
        <dbReference type="Proteomes" id="UP001567538"/>
    </source>
</evidence>
<dbReference type="GO" id="GO:0008233">
    <property type="term" value="F:peptidase activity"/>
    <property type="evidence" value="ECO:0007669"/>
    <property type="project" value="UniProtKB-KW"/>
</dbReference>
<dbReference type="InterPro" id="IPR050951">
    <property type="entry name" value="Retrovirus_Pol_polyprotein"/>
</dbReference>
<evidence type="ECO:0008006" key="13">
    <source>
        <dbReference type="Google" id="ProtNLM"/>
    </source>
</evidence>
<name>A0ABD1GNV8_SALDI</name>
<dbReference type="PROSITE" id="PS50994">
    <property type="entry name" value="INTEGRASE"/>
    <property type="match status" value="1"/>
</dbReference>
<dbReference type="InterPro" id="IPR041588">
    <property type="entry name" value="Integrase_H2C2"/>
</dbReference>
<evidence type="ECO:0000256" key="4">
    <source>
        <dbReference type="ARBA" id="ARBA00022722"/>
    </source>
</evidence>
<dbReference type="PROSITE" id="PS50878">
    <property type="entry name" value="RT_POL"/>
    <property type="match status" value="1"/>
</dbReference>
<dbReference type="Pfam" id="PF08284">
    <property type="entry name" value="RVP_2"/>
    <property type="match status" value="1"/>
</dbReference>
<dbReference type="InterPro" id="IPR021109">
    <property type="entry name" value="Peptidase_aspartic_dom_sf"/>
</dbReference>
<keyword evidence="7" id="KW-0695">RNA-directed DNA polymerase</keyword>
<proteinExistence type="predicted"/>
<evidence type="ECO:0000256" key="8">
    <source>
        <dbReference type="ARBA" id="ARBA00023268"/>
    </source>
</evidence>
<dbReference type="PANTHER" id="PTHR37984">
    <property type="entry name" value="PROTEIN CBG26694"/>
    <property type="match status" value="1"/>
</dbReference>
<dbReference type="InterPro" id="IPR001584">
    <property type="entry name" value="Integrase_cat-core"/>
</dbReference>
<reference evidence="11 12" key="1">
    <citation type="submission" date="2024-06" db="EMBL/GenBank/DDBJ databases">
        <title>A chromosome level genome sequence of Diviner's sage (Salvia divinorum).</title>
        <authorList>
            <person name="Ford S.A."/>
            <person name="Ro D.-K."/>
            <person name="Ness R.W."/>
            <person name="Phillips M.A."/>
        </authorList>
    </citation>
    <scope>NUCLEOTIDE SEQUENCE [LARGE SCALE GENOMIC DNA]</scope>
    <source>
        <strain evidence="11">SAF-2024a</strain>
        <tissue evidence="11">Leaf</tissue>
    </source>
</reference>
<dbReference type="InterPro" id="IPR043502">
    <property type="entry name" value="DNA/RNA_pol_sf"/>
</dbReference>
<organism evidence="11 12">
    <name type="scientific">Salvia divinorum</name>
    <name type="common">Maria pastora</name>
    <name type="synonym">Diviner's sage</name>
    <dbReference type="NCBI Taxonomy" id="28513"/>
    <lineage>
        <taxon>Eukaryota</taxon>
        <taxon>Viridiplantae</taxon>
        <taxon>Streptophyta</taxon>
        <taxon>Embryophyta</taxon>
        <taxon>Tracheophyta</taxon>
        <taxon>Spermatophyta</taxon>
        <taxon>Magnoliopsida</taxon>
        <taxon>eudicotyledons</taxon>
        <taxon>Gunneridae</taxon>
        <taxon>Pentapetalae</taxon>
        <taxon>asterids</taxon>
        <taxon>lamiids</taxon>
        <taxon>Lamiales</taxon>
        <taxon>Lamiaceae</taxon>
        <taxon>Nepetoideae</taxon>
        <taxon>Mentheae</taxon>
        <taxon>Salviinae</taxon>
        <taxon>Salvia</taxon>
        <taxon>Salvia subgen. Calosphace</taxon>
    </lineage>
</organism>
<dbReference type="Gene3D" id="3.30.420.10">
    <property type="entry name" value="Ribonuclease H-like superfamily/Ribonuclease H"/>
    <property type="match status" value="1"/>
</dbReference>
<dbReference type="Gene3D" id="3.10.10.10">
    <property type="entry name" value="HIV Type 1 Reverse Transcriptase, subunit A, domain 1"/>
    <property type="match status" value="1"/>
</dbReference>
<evidence type="ECO:0000259" key="10">
    <source>
        <dbReference type="PROSITE" id="PS50994"/>
    </source>
</evidence>
<evidence type="ECO:0000313" key="11">
    <source>
        <dbReference type="EMBL" id="KAL1544616.1"/>
    </source>
</evidence>
<dbReference type="InterPro" id="IPR041577">
    <property type="entry name" value="RT_RNaseH_2"/>
</dbReference>
<keyword evidence="5" id="KW-0255">Endonuclease</keyword>
<gene>
    <name evidence="11" type="ORF">AAHA92_21443</name>
</gene>
<dbReference type="FunFam" id="3.10.10.10:FF:000007">
    <property type="entry name" value="Retrovirus-related Pol polyprotein from transposon 17.6-like Protein"/>
    <property type="match status" value="1"/>
</dbReference>
<dbReference type="SUPFAM" id="SSF50630">
    <property type="entry name" value="Acid proteases"/>
    <property type="match status" value="1"/>
</dbReference>
<keyword evidence="8" id="KW-0511">Multifunctional enzyme</keyword>
<dbReference type="CDD" id="cd00303">
    <property type="entry name" value="retropepsin_like"/>
    <property type="match status" value="1"/>
</dbReference>
<dbReference type="Proteomes" id="UP001567538">
    <property type="component" value="Unassembled WGS sequence"/>
</dbReference>
<dbReference type="SUPFAM" id="SSF53098">
    <property type="entry name" value="Ribonuclease H-like"/>
    <property type="match status" value="1"/>
</dbReference>
<dbReference type="Gene3D" id="2.40.70.10">
    <property type="entry name" value="Acid Proteases"/>
    <property type="match status" value="1"/>
</dbReference>
<dbReference type="InterPro" id="IPR036397">
    <property type="entry name" value="RNaseH_sf"/>
</dbReference>
<dbReference type="EMBL" id="JBEAFC010000008">
    <property type="protein sequence ID" value="KAL1544616.1"/>
    <property type="molecule type" value="Genomic_DNA"/>
</dbReference>
<evidence type="ECO:0000256" key="7">
    <source>
        <dbReference type="ARBA" id="ARBA00022918"/>
    </source>
</evidence>
<keyword evidence="3" id="KW-0548">Nucleotidyltransferase</keyword>
<evidence type="ECO:0000256" key="6">
    <source>
        <dbReference type="ARBA" id="ARBA00022801"/>
    </source>
</evidence>
<accession>A0ABD1GNV8</accession>
<feature type="domain" description="Integrase catalytic" evidence="10">
    <location>
        <begin position="701"/>
        <end position="863"/>
    </location>
</feature>
<keyword evidence="12" id="KW-1185">Reference proteome</keyword>
<dbReference type="Pfam" id="PF17919">
    <property type="entry name" value="RT_RNaseH_2"/>
    <property type="match status" value="1"/>
</dbReference>
<dbReference type="InterPro" id="IPR000477">
    <property type="entry name" value="RT_dom"/>
</dbReference>
<keyword evidence="4" id="KW-0540">Nuclease</keyword>
<dbReference type="Gene3D" id="3.10.20.370">
    <property type="match status" value="1"/>
</dbReference>
<evidence type="ECO:0000256" key="2">
    <source>
        <dbReference type="ARBA" id="ARBA00022679"/>
    </source>
</evidence>
<sequence length="892" mass="100769">MIDSGASHCFISDQLANSLQLTITPTSPYSVILGDGSAVPAAGICHKVSMRLASAIFTLSCYVFPLQNIDIILGVSWLASLGDVTANWSKLSMDFSVDGRPIHIQGDPTLTRRACSSHNIKLLEEGDSCWVLRSLEGEETQTEFGFHTSLPSTARAQLQQLIEEFPLIVRPTSKLPPVRRTDHRISLQPGSQPVSKDGSWRFCVDYRELNKRTVPDKYPIPVIQELLDELHGSRWFTKLDLKAGYHQIRVAATDVHKTAFRTHSGHYEFLVMPFGLTNAPATFQSLMNDIFRSFLRKFVLVFFDDILVYSDSWTSHTDHLRRVFHSLEEHSLVVNSKKCLLGRKSVEYLGHIVSFDGVRMDPSKVSAVLRWPTPTSLKGVRGFLGLTGYYRRFIRDYGKIAAPLTALLKKPTEDSRKKYWAWPIDAEQAFSDLKAALTSAPLLRMPDFTKEFVIECDASGRGLGAVLMQERQPVAYFSKTLSSRWLAKSAYEKELMALVLAIHHWRPYLLGRRFVVHTDQRSLRHLLAQPFSTPAQQNWAAKLLGYEFSIVYKDGKLNRAADALSRRDEDSLELSALSRPTWPDWSEIQEPFSTDPRLSKIKAALQAGNPAAPHYELIHDVLFYKGRMVVPAHSPWIQRLMAEYHITPTGGHAGAYRTYRRIASNVYWPGMMKHITNFVAACATCQKNKSDTQAPAGLLVPLPIPERIWEDISMDFLSGLPKVGGLDCVFVVVDRLSKYAHFIGLRHPFSAKQVADVFTKEIVRLHGIPRSIVSDRDPIILSSFWQELFRATGTKLKMSSAYHPESDGQTEVLNRCLQTYLRCFSSEKPKQWHKWLAWAEYCYNTSNHSASGTTPFEVVYGRPPPTLHSYLSGEIRAQAIVESLRSRDEALA</sequence>
<keyword evidence="2" id="KW-0808">Transferase</keyword>
<dbReference type="InterPro" id="IPR012337">
    <property type="entry name" value="RNaseH-like_sf"/>
</dbReference>
<evidence type="ECO:0000256" key="5">
    <source>
        <dbReference type="ARBA" id="ARBA00022759"/>
    </source>
</evidence>
<dbReference type="GO" id="GO:0006508">
    <property type="term" value="P:proteolysis"/>
    <property type="evidence" value="ECO:0007669"/>
    <property type="project" value="UniProtKB-KW"/>
</dbReference>
<evidence type="ECO:0000256" key="1">
    <source>
        <dbReference type="ARBA" id="ARBA00022670"/>
    </source>
</evidence>
<dbReference type="FunFam" id="3.30.70.270:FF:000020">
    <property type="entry name" value="Transposon Tf2-6 polyprotein-like Protein"/>
    <property type="match status" value="1"/>
</dbReference>
<dbReference type="AlphaFoldDB" id="A0ABD1GNV8"/>
<evidence type="ECO:0000259" key="9">
    <source>
        <dbReference type="PROSITE" id="PS50878"/>
    </source>
</evidence>
<dbReference type="CDD" id="cd01647">
    <property type="entry name" value="RT_LTR"/>
    <property type="match status" value="1"/>
</dbReference>
<dbReference type="InterPro" id="IPR043128">
    <property type="entry name" value="Rev_trsase/Diguanyl_cyclase"/>
</dbReference>
<keyword evidence="1" id="KW-0645">Protease</keyword>
<keyword evidence="6" id="KW-0378">Hydrolase</keyword>
<protein>
    <recommendedName>
        <fullName evidence="13">Reverse transcriptase</fullName>
    </recommendedName>
</protein>
<dbReference type="PANTHER" id="PTHR37984:SF5">
    <property type="entry name" value="PROTEIN NYNRIN-LIKE"/>
    <property type="match status" value="1"/>
</dbReference>
<evidence type="ECO:0000256" key="3">
    <source>
        <dbReference type="ARBA" id="ARBA00022695"/>
    </source>
</evidence>
<dbReference type="Pfam" id="PF00078">
    <property type="entry name" value="RVT_1"/>
    <property type="match status" value="1"/>
</dbReference>
<dbReference type="Pfam" id="PF17921">
    <property type="entry name" value="Integrase_H2C2"/>
    <property type="match status" value="1"/>
</dbReference>
<dbReference type="Gene3D" id="3.30.70.270">
    <property type="match status" value="2"/>
</dbReference>
<dbReference type="FunFam" id="1.10.340.70:FF:000001">
    <property type="entry name" value="Retrovirus-related Pol polyprotein from transposon gypsy-like Protein"/>
    <property type="match status" value="1"/>
</dbReference>
<dbReference type="GO" id="GO:0003964">
    <property type="term" value="F:RNA-directed DNA polymerase activity"/>
    <property type="evidence" value="ECO:0007669"/>
    <property type="project" value="UniProtKB-KW"/>
</dbReference>
<feature type="domain" description="Reverse transcriptase" evidence="9">
    <location>
        <begin position="167"/>
        <end position="353"/>
    </location>
</feature>
<dbReference type="GO" id="GO:0004519">
    <property type="term" value="F:endonuclease activity"/>
    <property type="evidence" value="ECO:0007669"/>
    <property type="project" value="UniProtKB-KW"/>
</dbReference>
<dbReference type="SUPFAM" id="SSF56672">
    <property type="entry name" value="DNA/RNA polymerases"/>
    <property type="match status" value="1"/>
</dbReference>
<dbReference type="CDD" id="cd09274">
    <property type="entry name" value="RNase_HI_RT_Ty3"/>
    <property type="match status" value="1"/>
</dbReference>
<dbReference type="Gene3D" id="1.10.340.70">
    <property type="match status" value="1"/>
</dbReference>
<comment type="caution">
    <text evidence="11">The sequence shown here is derived from an EMBL/GenBank/DDBJ whole genome shotgun (WGS) entry which is preliminary data.</text>
</comment>